<organism evidence="1 2">
    <name type="scientific">Pythium oligandrum</name>
    <name type="common">Mycoparasitic fungus</name>
    <dbReference type="NCBI Taxonomy" id="41045"/>
    <lineage>
        <taxon>Eukaryota</taxon>
        <taxon>Sar</taxon>
        <taxon>Stramenopiles</taxon>
        <taxon>Oomycota</taxon>
        <taxon>Peronosporomycetes</taxon>
        <taxon>Pythiales</taxon>
        <taxon>Pythiaceae</taxon>
        <taxon>Pythium</taxon>
    </lineage>
</organism>
<reference evidence="1" key="1">
    <citation type="submission" date="2019-03" db="EMBL/GenBank/DDBJ databases">
        <title>Long read genome sequence of the mycoparasitic Pythium oligandrum ATCC 38472 isolated from sugarbeet rhizosphere.</title>
        <authorList>
            <person name="Gaulin E."/>
        </authorList>
    </citation>
    <scope>NUCLEOTIDE SEQUENCE</scope>
    <source>
        <strain evidence="1">ATCC 38472_TT</strain>
    </source>
</reference>
<protein>
    <submittedName>
        <fullName evidence="1">Uncharacterized protein</fullName>
    </submittedName>
</protein>
<gene>
    <name evidence="1" type="ORF">Poli38472_012390</name>
</gene>
<name>A0A8K1FNF7_PYTOL</name>
<evidence type="ECO:0000313" key="1">
    <source>
        <dbReference type="EMBL" id="TMW67274.1"/>
    </source>
</evidence>
<sequence>MMCMGKVLVGPTATWSKIEKKMKTKNPLTDILVGLTLGTAAALAWNNYKKEYFDRIDTFYREMERKKKKSKASEKRHDE</sequence>
<keyword evidence="2" id="KW-1185">Reference proteome</keyword>
<dbReference type="EMBL" id="SPLM01000005">
    <property type="protein sequence ID" value="TMW67274.1"/>
    <property type="molecule type" value="Genomic_DNA"/>
</dbReference>
<evidence type="ECO:0000313" key="2">
    <source>
        <dbReference type="Proteomes" id="UP000794436"/>
    </source>
</evidence>
<accession>A0A8K1FNF7</accession>
<proteinExistence type="predicted"/>
<dbReference type="Proteomes" id="UP000794436">
    <property type="component" value="Unassembled WGS sequence"/>
</dbReference>
<comment type="caution">
    <text evidence="1">The sequence shown here is derived from an EMBL/GenBank/DDBJ whole genome shotgun (WGS) entry which is preliminary data.</text>
</comment>
<dbReference type="AlphaFoldDB" id="A0A8K1FNF7"/>